<reference evidence="2" key="1">
    <citation type="journal article" date="2023" name="Mol. Phylogenet. Evol.">
        <title>Genome-scale phylogeny and comparative genomics of the fungal order Sordariales.</title>
        <authorList>
            <person name="Hensen N."/>
            <person name="Bonometti L."/>
            <person name="Westerberg I."/>
            <person name="Brannstrom I.O."/>
            <person name="Guillou S."/>
            <person name="Cros-Aarteil S."/>
            <person name="Calhoun S."/>
            <person name="Haridas S."/>
            <person name="Kuo A."/>
            <person name="Mondo S."/>
            <person name="Pangilinan J."/>
            <person name="Riley R."/>
            <person name="LaButti K."/>
            <person name="Andreopoulos B."/>
            <person name="Lipzen A."/>
            <person name="Chen C."/>
            <person name="Yan M."/>
            <person name="Daum C."/>
            <person name="Ng V."/>
            <person name="Clum A."/>
            <person name="Steindorff A."/>
            <person name="Ohm R.A."/>
            <person name="Martin F."/>
            <person name="Silar P."/>
            <person name="Natvig D.O."/>
            <person name="Lalanne C."/>
            <person name="Gautier V."/>
            <person name="Ament-Velasquez S.L."/>
            <person name="Kruys A."/>
            <person name="Hutchinson M.I."/>
            <person name="Powell A.J."/>
            <person name="Barry K."/>
            <person name="Miller A.N."/>
            <person name="Grigoriev I.V."/>
            <person name="Debuchy R."/>
            <person name="Gladieux P."/>
            <person name="Hiltunen Thoren M."/>
            <person name="Johannesson H."/>
        </authorList>
    </citation>
    <scope>NUCLEOTIDE SEQUENCE</scope>
    <source>
        <strain evidence="2">CBS 892.96</strain>
    </source>
</reference>
<comment type="caution">
    <text evidence="2">The sequence shown here is derived from an EMBL/GenBank/DDBJ whole genome shotgun (WGS) entry which is preliminary data.</text>
</comment>
<evidence type="ECO:0000313" key="2">
    <source>
        <dbReference type="EMBL" id="KAK4172996.1"/>
    </source>
</evidence>
<keyword evidence="3" id="KW-1185">Reference proteome</keyword>
<organism evidence="2 3">
    <name type="scientific">Triangularia setosa</name>
    <dbReference type="NCBI Taxonomy" id="2587417"/>
    <lineage>
        <taxon>Eukaryota</taxon>
        <taxon>Fungi</taxon>
        <taxon>Dikarya</taxon>
        <taxon>Ascomycota</taxon>
        <taxon>Pezizomycotina</taxon>
        <taxon>Sordariomycetes</taxon>
        <taxon>Sordariomycetidae</taxon>
        <taxon>Sordariales</taxon>
        <taxon>Podosporaceae</taxon>
        <taxon>Triangularia</taxon>
    </lineage>
</organism>
<reference evidence="2" key="2">
    <citation type="submission" date="2023-05" db="EMBL/GenBank/DDBJ databases">
        <authorList>
            <consortium name="Lawrence Berkeley National Laboratory"/>
            <person name="Steindorff A."/>
            <person name="Hensen N."/>
            <person name="Bonometti L."/>
            <person name="Westerberg I."/>
            <person name="Brannstrom I.O."/>
            <person name="Guillou S."/>
            <person name="Cros-Aarteil S."/>
            <person name="Calhoun S."/>
            <person name="Haridas S."/>
            <person name="Kuo A."/>
            <person name="Mondo S."/>
            <person name="Pangilinan J."/>
            <person name="Riley R."/>
            <person name="Labutti K."/>
            <person name="Andreopoulos B."/>
            <person name="Lipzen A."/>
            <person name="Chen C."/>
            <person name="Yanf M."/>
            <person name="Daum C."/>
            <person name="Ng V."/>
            <person name="Clum A."/>
            <person name="Ohm R."/>
            <person name="Martin F."/>
            <person name="Silar P."/>
            <person name="Natvig D."/>
            <person name="Lalanne C."/>
            <person name="Gautier V."/>
            <person name="Ament-Velasquez S.L."/>
            <person name="Kruys A."/>
            <person name="Hutchinson M.I."/>
            <person name="Powell A.J."/>
            <person name="Barry K."/>
            <person name="Miller A.N."/>
            <person name="Grigoriev I.V."/>
            <person name="Debuchy R."/>
            <person name="Gladieux P."/>
            <person name="Thoren M.H."/>
            <person name="Johannesson H."/>
        </authorList>
    </citation>
    <scope>NUCLEOTIDE SEQUENCE</scope>
    <source>
        <strain evidence="2">CBS 892.96</strain>
    </source>
</reference>
<dbReference type="AlphaFoldDB" id="A0AAN6W2C9"/>
<evidence type="ECO:0000313" key="3">
    <source>
        <dbReference type="Proteomes" id="UP001302321"/>
    </source>
</evidence>
<feature type="compositionally biased region" description="Basic residues" evidence="1">
    <location>
        <begin position="1"/>
        <end position="10"/>
    </location>
</feature>
<dbReference type="Proteomes" id="UP001302321">
    <property type="component" value="Unassembled WGS sequence"/>
</dbReference>
<feature type="region of interest" description="Disordered" evidence="1">
    <location>
        <begin position="1"/>
        <end position="20"/>
    </location>
</feature>
<protein>
    <submittedName>
        <fullName evidence="2">Uncharacterized protein</fullName>
    </submittedName>
</protein>
<gene>
    <name evidence="2" type="ORF">QBC36DRAFT_336706</name>
</gene>
<name>A0AAN6W2C9_9PEZI</name>
<dbReference type="EMBL" id="MU866376">
    <property type="protein sequence ID" value="KAK4172996.1"/>
    <property type="molecule type" value="Genomic_DNA"/>
</dbReference>
<proteinExistence type="predicted"/>
<sequence length="122" mass="13298">MTVSSRRLKTSRPAAKTRDKPVETNYAVAIDASSNEKAGWLIYNRHPMDCKMSVRPDDPIDPLAMPPVFPGVAFNPDSICVMPRLDSWFLGGRLLNPNKIGSAINECGRKAPAIAGMANICN</sequence>
<accession>A0AAN6W2C9</accession>
<evidence type="ECO:0000256" key="1">
    <source>
        <dbReference type="SAM" id="MobiDB-lite"/>
    </source>
</evidence>